<keyword evidence="1" id="KW-0812">Transmembrane</keyword>
<feature type="domain" description="Type VI secretion system component TssM1 N-terminal" evidence="2">
    <location>
        <begin position="117"/>
        <end position="349"/>
    </location>
</feature>
<comment type="caution">
    <text evidence="3">The sequence shown here is derived from an EMBL/GenBank/DDBJ whole genome shotgun (WGS) entry which is preliminary data.</text>
</comment>
<feature type="transmembrane region" description="Helical" evidence="1">
    <location>
        <begin position="348"/>
        <end position="368"/>
    </location>
</feature>
<dbReference type="Proteomes" id="UP000293172">
    <property type="component" value="Unassembled WGS sequence"/>
</dbReference>
<sequence>MSAVAVALWALGIVMLLLALGLSIWWLRTRSGSATRSFYASLRQMERDLAVNDRYERPWFLMLGDDEHGTQLCADWRLKPMAKSAWFGRWWADPEGAVLVVPDTLFIPDEGVTAQVGAWWHLLGLLLRLRSQRPLDGVVWNIPAARLWNSEQALSHGLAARRKFIDLLQRLGLSLPVYVVVTGMEEVPGFQAFLAALPEESRGCTLGWASPTGADAIWQAQWSERALSRITQAVTEAVLELGALSGELSEALYRLPQQFEGLHDNLHVMLDPVFQGNALGEAPRFRGLYFTASQASIGDDDWGAVPAAAAERQSLLSRQIWQQKIIAEQGLAQAVPRILRLRRRGHQVVGAGALVMALVWIAAMVWVWRDAVDDADRLAALLQQAQARYVVVTDEARRRELTRHNVLTFWEVLEQAPRWHYASLAYPTSWFSSLDGRLADILRSRALNHLYLPLHELMVADYQGLSRIQSGERRSTAEATEPELWPNYLGAKALVEGALRVEQQNRWFAQALSNPKGPLEDLAQMSNSAFGSNLNIATLRREAYYNRVLSTAAPPTLQPIDLQSDRARINEHFQRLMQLWLVQYSLGDNFVRPAGYLRVQTDKLREGYGNSMPELEEVRALIGDLQETIALTNSTWSRSNGRDLVPGYRALLDDVSKSSLLGPSTAQAVDNQAARLQKSFRDQWVTQTGTHGNLLVQQSGGALALREDIVGLDKAIDSLLRYDFAGVALRQEDSDGRALSVDSEGLRAALNYFDSYSNYAGRELPRIPPAFRAALLDAAQGAAATAMWFGLEAREPPRLGGERVFDVPADKAQLLQKAFSELKRPDLAATFQHVLNQRAVADVLGALSEVEALPLFQQRYAIEQWEGGQNLGLHLFRASDSQDLKQSLAQQFAIMQDTTAKHLAALEWLRGQQPNLSMADNEQVTRLLALNEEMLKYKAQNPSGSAALFEQLVSRDFIEMDARSCAAILQASSLPRGYDDLSRRGQELWNKAQQRCTALQQQLGAVAWGRLADYFNQYLADRFPFSHDLQAADADPERVRHMVQLIDSSLAQAESALAYSLSEDKPAAQDFLDRLKQARAWLGPLFVRDEDGVVGLDIEVTWRTDRGDERGAEQIIAWGLQAGHQSIAYPGDEQRRLHWIVGEPVRLMLRWAKNGSQRPASDPLQPSLAVADLEAGWEYTGPWSLLRLMRSHVSVQRQPNVDYTQFPLTLQLPVHAPYTSDTRAQMFMRLSLLNQGGKLPLSVQPLPVRAPQSPFNVATATLFSAKESP</sequence>
<dbReference type="InterPro" id="IPR025743">
    <property type="entry name" value="TssM1_N"/>
</dbReference>
<dbReference type="PANTHER" id="PTHR36153:SF1">
    <property type="entry name" value="TYPE VI SECRETION SYSTEM COMPONENT TSSM1"/>
    <property type="match status" value="1"/>
</dbReference>
<dbReference type="OrthoDB" id="9758229at2"/>
<dbReference type="PANTHER" id="PTHR36153">
    <property type="entry name" value="INNER MEMBRANE PROTEIN-RELATED"/>
    <property type="match status" value="1"/>
</dbReference>
<evidence type="ECO:0000259" key="2">
    <source>
        <dbReference type="Pfam" id="PF14331"/>
    </source>
</evidence>
<protein>
    <submittedName>
        <fullName evidence="3">Type VI secretion system protein ImpL</fullName>
    </submittedName>
</protein>
<gene>
    <name evidence="3" type="ORF">DNK44_06900</name>
</gene>
<keyword evidence="1" id="KW-1133">Transmembrane helix</keyword>
<name>A0A4V2KCN2_9GAMM</name>
<feature type="transmembrane region" description="Helical" evidence="1">
    <location>
        <begin position="6"/>
        <end position="27"/>
    </location>
</feature>
<dbReference type="EMBL" id="QJUL01000007">
    <property type="protein sequence ID" value="TBU95642.1"/>
    <property type="molecule type" value="Genomic_DNA"/>
</dbReference>
<reference evidence="3 4" key="1">
    <citation type="submission" date="2018-06" db="EMBL/GenBank/DDBJ databases">
        <title>Three novel Pseudomonas species isolated from symptomatic oak.</title>
        <authorList>
            <person name="Bueno-Gonzalez V."/>
            <person name="Brady C."/>
        </authorList>
    </citation>
    <scope>NUCLEOTIDE SEQUENCE [LARGE SCALE GENOMIC DNA]</scope>
    <source>
        <strain evidence="3 4">P6B</strain>
    </source>
</reference>
<evidence type="ECO:0000256" key="1">
    <source>
        <dbReference type="SAM" id="Phobius"/>
    </source>
</evidence>
<dbReference type="Pfam" id="PF14331">
    <property type="entry name" value="IcmF-related_N"/>
    <property type="match status" value="1"/>
</dbReference>
<dbReference type="RefSeq" id="WP_131197619.1">
    <property type="nucleotide sequence ID" value="NZ_QJUL01000007.1"/>
</dbReference>
<evidence type="ECO:0000313" key="4">
    <source>
        <dbReference type="Proteomes" id="UP000293172"/>
    </source>
</evidence>
<dbReference type="AlphaFoldDB" id="A0A4V2KCN2"/>
<accession>A0A4V2KCN2</accession>
<evidence type="ECO:0000313" key="3">
    <source>
        <dbReference type="EMBL" id="TBU95642.1"/>
    </source>
</evidence>
<keyword evidence="1" id="KW-0472">Membrane</keyword>
<dbReference type="InterPro" id="IPR053156">
    <property type="entry name" value="T6SS_TssM-like"/>
</dbReference>
<organism evidence="3 4">
    <name type="scientific">Phytopseudomonas dryadis</name>
    <dbReference type="NCBI Taxonomy" id="2487520"/>
    <lineage>
        <taxon>Bacteria</taxon>
        <taxon>Pseudomonadati</taxon>
        <taxon>Pseudomonadota</taxon>
        <taxon>Gammaproteobacteria</taxon>
        <taxon>Pseudomonadales</taxon>
        <taxon>Pseudomonadaceae</taxon>
        <taxon>Phytopseudomonas</taxon>
    </lineage>
</organism>
<proteinExistence type="predicted"/>